<sequence>METKKKKIAILGGGMASLSAAHEMTDYEGWQDHYEITLYQTGWRLGGKTATGRGECDRIEEHGIHILQGWYDTTFRLLRDVYAERKQHNLAPGSPLQDLFKDGLVANNSTLLTEFIPELGKWTNWPLVLPETAEQPGAGEPLPMWALVRKGLSVTAEMLLGSPYSSTGSWFGRWVLNNFYPKFVDGVEQKWQEKKGLLHWLLKPLFSENGFFGRLVKREMSHINEAIKLLAQESGDNHKHHSFILTLIEREIKHIEREGLPYREDQQEKRRLAIAVCFAYYNIKGVLKDVYDRKTELFDFDKIDKYDYRDWLAMQGAPQWLVDSVIVRFFYTGTFANLVNENGGAVAAGTALQFFAKSAGYKGSFVYQMVYGTGDVMVMPIYEVLKSRGVKFKFFHKIEQIHYDTSKSIQTVSYAEQVKLQVPEYDPVKKINAELRVWPGAPLYDQLDPEHASRLQAGNVNLEDPWTDWPDYQKGQLTKGTDFDEIVLGIPIGTLKTICSEIIEKEPRWKSMAANIVTTPTQSAQLWFLPTLQELGFELAEWGLAPGFSAPNVVVYQNPMYSWLDSTIALPSENWPKNQQPKFLAYYTGPYILRKPLPEGPDTAYQASENERLKNAFEQWLQDNSAWFWPKAGTYLYPQGLNFQLLADVKDSKDGYARFSGQFFKANVRPTDHYTLSVPNSAIHRLKADASGFDNLFLCGDWIDFGGNVGYIDGTIQSGQQAAQALRSRMHLGGHKEIWSEMKS</sequence>
<keyword evidence="2" id="KW-1185">Reference proteome</keyword>
<dbReference type="InterPro" id="IPR036188">
    <property type="entry name" value="FAD/NAD-bd_sf"/>
</dbReference>
<dbReference type="GO" id="GO:0016491">
    <property type="term" value="F:oxidoreductase activity"/>
    <property type="evidence" value="ECO:0007669"/>
    <property type="project" value="TreeGrafter"/>
</dbReference>
<dbReference type="Gene3D" id="3.50.50.60">
    <property type="entry name" value="FAD/NAD(P)-binding domain"/>
    <property type="match status" value="1"/>
</dbReference>
<organism evidence="1 2">
    <name type="scientific">Dyadobacter psychrophilus</name>
    <dbReference type="NCBI Taxonomy" id="651661"/>
    <lineage>
        <taxon>Bacteria</taxon>
        <taxon>Pseudomonadati</taxon>
        <taxon>Bacteroidota</taxon>
        <taxon>Cytophagia</taxon>
        <taxon>Cytophagales</taxon>
        <taxon>Spirosomataceae</taxon>
        <taxon>Dyadobacter</taxon>
    </lineage>
</organism>
<dbReference type="Proteomes" id="UP000190897">
    <property type="component" value="Unassembled WGS sequence"/>
</dbReference>
<evidence type="ECO:0000313" key="1">
    <source>
        <dbReference type="EMBL" id="SKB80230.1"/>
    </source>
</evidence>
<protein>
    <submittedName>
        <fullName evidence="1">NAD-binding domain and a Fe-S cluster-containing protein</fullName>
    </submittedName>
</protein>
<dbReference type="SUPFAM" id="SSF51905">
    <property type="entry name" value="FAD/NAD(P)-binding domain"/>
    <property type="match status" value="1"/>
</dbReference>
<dbReference type="InterPro" id="IPR050464">
    <property type="entry name" value="Zeta_carotene_desat/Oxidored"/>
</dbReference>
<dbReference type="EMBL" id="FUZA01000002">
    <property type="protein sequence ID" value="SKB80230.1"/>
    <property type="molecule type" value="Genomic_DNA"/>
</dbReference>
<dbReference type="STRING" id="651661.SAMN05660293_02226"/>
<dbReference type="PANTHER" id="PTHR42923">
    <property type="entry name" value="PROTOPORPHYRINOGEN OXIDASE"/>
    <property type="match status" value="1"/>
</dbReference>
<dbReference type="AlphaFoldDB" id="A0A1T5E8T5"/>
<proteinExistence type="predicted"/>
<accession>A0A1T5E8T5</accession>
<reference evidence="2" key="1">
    <citation type="submission" date="2017-02" db="EMBL/GenBank/DDBJ databases">
        <authorList>
            <person name="Varghese N."/>
            <person name="Submissions S."/>
        </authorList>
    </citation>
    <scope>NUCLEOTIDE SEQUENCE [LARGE SCALE GENOMIC DNA]</scope>
    <source>
        <strain evidence="2">DSM 22270</strain>
    </source>
</reference>
<dbReference type="RefSeq" id="WP_082214719.1">
    <property type="nucleotide sequence ID" value="NZ_FUZA01000002.1"/>
</dbReference>
<gene>
    <name evidence="1" type="ORF">SAMN05660293_02226</name>
</gene>
<dbReference type="OrthoDB" id="8845488at2"/>
<name>A0A1T5E8T5_9BACT</name>
<dbReference type="PANTHER" id="PTHR42923:SF46">
    <property type="entry name" value="AMINE OXIDASE"/>
    <property type="match status" value="1"/>
</dbReference>
<dbReference type="Pfam" id="PF13450">
    <property type="entry name" value="NAD_binding_8"/>
    <property type="match status" value="1"/>
</dbReference>
<evidence type="ECO:0000313" key="2">
    <source>
        <dbReference type="Proteomes" id="UP000190897"/>
    </source>
</evidence>